<keyword evidence="4" id="KW-0812">Transmembrane</keyword>
<evidence type="ECO:0000256" key="2">
    <source>
        <dbReference type="PROSITE-ProRule" id="PRU00192"/>
    </source>
</evidence>
<feature type="region of interest" description="Disordered" evidence="3">
    <location>
        <begin position="153"/>
        <end position="172"/>
    </location>
</feature>
<feature type="domain" description="SH3" evidence="6">
    <location>
        <begin position="184"/>
        <end position="244"/>
    </location>
</feature>
<feature type="chain" id="PRO_5041948109" description="SH3 domain-containing protein" evidence="5">
    <location>
        <begin position="22"/>
        <end position="244"/>
    </location>
</feature>
<dbReference type="AlphaFoldDB" id="A0AAD5X896"/>
<dbReference type="SUPFAM" id="SSF50044">
    <property type="entry name" value="SH3-domain"/>
    <property type="match status" value="1"/>
</dbReference>
<evidence type="ECO:0000256" key="1">
    <source>
        <dbReference type="ARBA" id="ARBA00022443"/>
    </source>
</evidence>
<dbReference type="PANTHER" id="PTHR16861">
    <property type="entry name" value="GLYCOPROTEIN 38"/>
    <property type="match status" value="1"/>
</dbReference>
<keyword evidence="5" id="KW-0732">Signal</keyword>
<proteinExistence type="predicted"/>
<reference evidence="7" key="1">
    <citation type="submission" date="2020-05" db="EMBL/GenBank/DDBJ databases">
        <title>Phylogenomic resolution of chytrid fungi.</title>
        <authorList>
            <person name="Stajich J.E."/>
            <person name="Amses K."/>
            <person name="Simmons R."/>
            <person name="Seto K."/>
            <person name="Myers J."/>
            <person name="Bonds A."/>
            <person name="Quandt C.A."/>
            <person name="Barry K."/>
            <person name="Liu P."/>
            <person name="Grigoriev I."/>
            <person name="Longcore J.E."/>
            <person name="James T.Y."/>
        </authorList>
    </citation>
    <scope>NUCLEOTIDE SEQUENCE</scope>
    <source>
        <strain evidence="7">JEL0318</strain>
    </source>
</reference>
<dbReference type="InterPro" id="IPR001452">
    <property type="entry name" value="SH3_domain"/>
</dbReference>
<keyword evidence="8" id="KW-1185">Reference proteome</keyword>
<gene>
    <name evidence="7" type="ORF">HK097_000985</name>
</gene>
<feature type="region of interest" description="Disordered" evidence="3">
    <location>
        <begin position="88"/>
        <end position="121"/>
    </location>
</feature>
<dbReference type="CDD" id="cd12087">
    <property type="entry name" value="TM_EGFR-like"/>
    <property type="match status" value="1"/>
</dbReference>
<feature type="signal peptide" evidence="5">
    <location>
        <begin position="1"/>
        <end position="21"/>
    </location>
</feature>
<dbReference type="Pfam" id="PF14604">
    <property type="entry name" value="SH3_9"/>
    <property type="match status" value="1"/>
</dbReference>
<dbReference type="PROSITE" id="PS51257">
    <property type="entry name" value="PROKAR_LIPOPROTEIN"/>
    <property type="match status" value="1"/>
</dbReference>
<dbReference type="PROSITE" id="PS50002">
    <property type="entry name" value="SH3"/>
    <property type="match status" value="1"/>
</dbReference>
<evidence type="ECO:0000256" key="3">
    <source>
        <dbReference type="SAM" id="MobiDB-lite"/>
    </source>
</evidence>
<keyword evidence="4" id="KW-0472">Membrane</keyword>
<keyword evidence="4" id="KW-1133">Transmembrane helix</keyword>
<dbReference type="Gene3D" id="2.30.30.40">
    <property type="entry name" value="SH3 Domains"/>
    <property type="match status" value="1"/>
</dbReference>
<comment type="caution">
    <text evidence="7">The sequence shown here is derived from an EMBL/GenBank/DDBJ whole genome shotgun (WGS) entry which is preliminary data.</text>
</comment>
<sequence>MAMRFLTVVAIAATLSPMAAAQPIIGTACTFGTSANSDQFACEGSNFLSCDPATSRWTIQNSCGGPCTDNPIFASNCNLNSRGAQATTTTATATGTTTVTSTSTASATPTTTSNTQPKSSTNTGAIIGGVVAALIVLGAILAFLIMRRRKAQNSPSSSSSTALGKNAEEGASLKPNDTLNVVSVLEKKYVVQHAYEPAAEDEIRLQPGESVKLDLLFNDGWAKGTNESSGKSGLLPVACLKQVE</sequence>
<feature type="transmembrane region" description="Helical" evidence="4">
    <location>
        <begin position="125"/>
        <end position="146"/>
    </location>
</feature>
<dbReference type="InterPro" id="IPR036028">
    <property type="entry name" value="SH3-like_dom_sf"/>
</dbReference>
<dbReference type="SMART" id="SM00326">
    <property type="entry name" value="SH3"/>
    <property type="match status" value="1"/>
</dbReference>
<dbReference type="EMBL" id="JADGJD010000119">
    <property type="protein sequence ID" value="KAJ3054738.1"/>
    <property type="molecule type" value="Genomic_DNA"/>
</dbReference>
<accession>A0AAD5X896</accession>
<evidence type="ECO:0000256" key="4">
    <source>
        <dbReference type="SAM" id="Phobius"/>
    </source>
</evidence>
<organism evidence="7 8">
    <name type="scientific">Rhizophlyctis rosea</name>
    <dbReference type="NCBI Taxonomy" id="64517"/>
    <lineage>
        <taxon>Eukaryota</taxon>
        <taxon>Fungi</taxon>
        <taxon>Fungi incertae sedis</taxon>
        <taxon>Chytridiomycota</taxon>
        <taxon>Chytridiomycota incertae sedis</taxon>
        <taxon>Chytridiomycetes</taxon>
        <taxon>Rhizophlyctidales</taxon>
        <taxon>Rhizophlyctidaceae</taxon>
        <taxon>Rhizophlyctis</taxon>
    </lineage>
</organism>
<evidence type="ECO:0000256" key="5">
    <source>
        <dbReference type="SAM" id="SignalP"/>
    </source>
</evidence>
<evidence type="ECO:0000313" key="8">
    <source>
        <dbReference type="Proteomes" id="UP001212841"/>
    </source>
</evidence>
<evidence type="ECO:0000259" key="6">
    <source>
        <dbReference type="PROSITE" id="PS50002"/>
    </source>
</evidence>
<evidence type="ECO:0000313" key="7">
    <source>
        <dbReference type="EMBL" id="KAJ3054738.1"/>
    </source>
</evidence>
<protein>
    <recommendedName>
        <fullName evidence="6">SH3 domain-containing protein</fullName>
    </recommendedName>
</protein>
<keyword evidence="1 2" id="KW-0728">SH3 domain</keyword>
<dbReference type="PANTHER" id="PTHR16861:SF4">
    <property type="entry name" value="SH3 DOMAIN PROTEIN (AFU_ORTHOLOGUE AFUA_1G13610)"/>
    <property type="match status" value="1"/>
</dbReference>
<name>A0AAD5X896_9FUNG</name>
<dbReference type="Proteomes" id="UP001212841">
    <property type="component" value="Unassembled WGS sequence"/>
</dbReference>